<dbReference type="AlphaFoldDB" id="A0AAV0U9C1"/>
<evidence type="ECO:0000313" key="3">
    <source>
        <dbReference type="EMBL" id="CAI5732244.1"/>
    </source>
</evidence>
<name>A0AAV0U9C1_HYABA</name>
<feature type="compositionally biased region" description="Polar residues" evidence="1">
    <location>
        <begin position="20"/>
        <end position="40"/>
    </location>
</feature>
<feature type="region of interest" description="Disordered" evidence="1">
    <location>
        <begin position="20"/>
        <end position="64"/>
    </location>
</feature>
<feature type="chain" id="PRO_5043370511" description="RxLR effector candidate protein" evidence="2">
    <location>
        <begin position="22"/>
        <end position="449"/>
    </location>
</feature>
<evidence type="ECO:0000256" key="1">
    <source>
        <dbReference type="SAM" id="MobiDB-lite"/>
    </source>
</evidence>
<feature type="compositionally biased region" description="Basic and acidic residues" evidence="1">
    <location>
        <begin position="395"/>
        <end position="405"/>
    </location>
</feature>
<evidence type="ECO:0000313" key="4">
    <source>
        <dbReference type="Proteomes" id="UP001162031"/>
    </source>
</evidence>
<proteinExistence type="predicted"/>
<organism evidence="3 4">
    <name type="scientific">Hyaloperonospora brassicae</name>
    <name type="common">Brassica downy mildew</name>
    <name type="synonym">Peronospora brassicae</name>
    <dbReference type="NCBI Taxonomy" id="162125"/>
    <lineage>
        <taxon>Eukaryota</taxon>
        <taxon>Sar</taxon>
        <taxon>Stramenopiles</taxon>
        <taxon>Oomycota</taxon>
        <taxon>Peronosporomycetes</taxon>
        <taxon>Peronosporales</taxon>
        <taxon>Peronosporaceae</taxon>
        <taxon>Hyaloperonospora</taxon>
    </lineage>
</organism>
<feature type="region of interest" description="Disordered" evidence="1">
    <location>
        <begin position="395"/>
        <end position="449"/>
    </location>
</feature>
<reference evidence="3" key="1">
    <citation type="submission" date="2022-12" db="EMBL/GenBank/DDBJ databases">
        <authorList>
            <person name="Webb A."/>
        </authorList>
    </citation>
    <scope>NUCLEOTIDE SEQUENCE</scope>
    <source>
        <strain evidence="3">Hp1</strain>
    </source>
</reference>
<keyword evidence="2" id="KW-0732">Signal</keyword>
<keyword evidence="4" id="KW-1185">Reference proteome</keyword>
<accession>A0AAV0U9C1</accession>
<dbReference type="Proteomes" id="UP001162031">
    <property type="component" value="Unassembled WGS sequence"/>
</dbReference>
<protein>
    <recommendedName>
        <fullName evidence="5">RxLR effector candidate protein</fullName>
    </recommendedName>
</protein>
<comment type="caution">
    <text evidence="3">The sequence shown here is derived from an EMBL/GenBank/DDBJ whole genome shotgun (WGS) entry which is preliminary data.</text>
</comment>
<sequence length="449" mass="50395">MRLHTFTLVVFTAVLAHSANSAKTPSSTTTEGAPSASPRSSDACCDDVPVEKGLGPHETTAGEERMPDIWQAVINKEVDRLMDMVYAPHSRMPVDYISSKINGAVARLVELVYAHERETMPEVEHLPVHGQRVFDENAIKHFLRSGMAHETPQELLERVESYGRQLESNPASGLDMIATAREFSTQHLRAEAEAQFEMDPSVVFGIRLQKAKSDLAMQADDRSKDPMVNLDLGNLDRYRKEYYRRRGGNELTLREVLSSCVGGDAKLESILSILNRNKLNKRYVVLMRTEMMADSKTVVDAAVKLGMIPHTTKVLDNKYVDTFVLFIGTLAREHPEQHSVIVEQLTEIFGGRQAALLVHKSVKACPKEFDDLQAALYKHLVKTFTYDELRDEITKSREGRTERPGRAGSNTDKFETRCEDLVLENYLAPPEPRANRKRKRASDTSAGPS</sequence>
<gene>
    <name evidence="3" type="ORF">HBR001_LOCUS5455</name>
</gene>
<evidence type="ECO:0008006" key="5">
    <source>
        <dbReference type="Google" id="ProtNLM"/>
    </source>
</evidence>
<evidence type="ECO:0000256" key="2">
    <source>
        <dbReference type="SAM" id="SignalP"/>
    </source>
</evidence>
<dbReference type="EMBL" id="CANTFL010001148">
    <property type="protein sequence ID" value="CAI5732244.1"/>
    <property type="molecule type" value="Genomic_DNA"/>
</dbReference>
<feature type="signal peptide" evidence="2">
    <location>
        <begin position="1"/>
        <end position="21"/>
    </location>
</feature>